<dbReference type="InterPro" id="IPR004380">
    <property type="entry name" value="Asp_race"/>
</dbReference>
<dbReference type="GO" id="GO:0016853">
    <property type="term" value="F:isomerase activity"/>
    <property type="evidence" value="ECO:0007669"/>
    <property type="project" value="UniProtKB-KW"/>
</dbReference>
<accession>A0ABT6CL36</accession>
<gene>
    <name evidence="3" type="ORF">POM99_15570</name>
</gene>
<dbReference type="PROSITE" id="PS00924">
    <property type="entry name" value="ASP_GLU_RACEMASE_2"/>
    <property type="match status" value="1"/>
</dbReference>
<evidence type="ECO:0000256" key="1">
    <source>
        <dbReference type="ARBA" id="ARBA00007847"/>
    </source>
</evidence>
<dbReference type="PANTHER" id="PTHR21198">
    <property type="entry name" value="GLUTAMATE RACEMASE"/>
    <property type="match status" value="1"/>
</dbReference>
<dbReference type="RefSeq" id="WP_277279401.1">
    <property type="nucleotide sequence ID" value="NZ_JAROCY010000015.1"/>
</dbReference>
<protein>
    <submittedName>
        <fullName evidence="3">Amino acid racemase</fullName>
        <ecNumber evidence="3">5.1.1.-</ecNumber>
    </submittedName>
</protein>
<name>A0ABT6CL36_9SPHN</name>
<dbReference type="InterPro" id="IPR033134">
    <property type="entry name" value="Asp/Glu_racemase_AS_2"/>
</dbReference>
<comment type="caution">
    <text evidence="3">The sequence shown here is derived from an EMBL/GenBank/DDBJ whole genome shotgun (WGS) entry which is preliminary data.</text>
</comment>
<dbReference type="NCBIfam" id="TIGR00035">
    <property type="entry name" value="asp_race"/>
    <property type="match status" value="1"/>
</dbReference>
<comment type="similarity">
    <text evidence="1">Belongs to the aspartate/glutamate racemases family.</text>
</comment>
<evidence type="ECO:0000256" key="2">
    <source>
        <dbReference type="ARBA" id="ARBA00023235"/>
    </source>
</evidence>
<keyword evidence="4" id="KW-1185">Reference proteome</keyword>
<dbReference type="InterPro" id="IPR001920">
    <property type="entry name" value="Asp/Glu_race"/>
</dbReference>
<dbReference type="PANTHER" id="PTHR21198:SF7">
    <property type="entry name" value="ASPARTATE-GLUTAMATE RACEMASE FAMILY"/>
    <property type="match status" value="1"/>
</dbReference>
<sequence length="230" mass="25419">MKLIGVLGGTSWPSTILPYRMLNQEAERRLGPGHSARIALYSIDYHAILAAYRTDRDAIPALLRPEIDTLLSFRPDCWMIACNTLHATYDRLAQGLAHAPPFFHAVELVRRELLARSVGKVLLLGTRFTMEDGYFADPLRQVGIAVQIPALAERERIDTIQPRLAAGELDPEFATHFRDLIAHHATQGCEAVILGCTELPLVITQDICPILALDPLALQCRACVDFAVAS</sequence>
<organism evidence="3 4">
    <name type="scientific">Novosphingobium cyanobacteriorum</name>
    <dbReference type="NCBI Taxonomy" id="3024215"/>
    <lineage>
        <taxon>Bacteria</taxon>
        <taxon>Pseudomonadati</taxon>
        <taxon>Pseudomonadota</taxon>
        <taxon>Alphaproteobacteria</taxon>
        <taxon>Sphingomonadales</taxon>
        <taxon>Sphingomonadaceae</taxon>
        <taxon>Novosphingobium</taxon>
    </lineage>
</organism>
<evidence type="ECO:0000313" key="4">
    <source>
        <dbReference type="Proteomes" id="UP001222770"/>
    </source>
</evidence>
<evidence type="ECO:0000313" key="3">
    <source>
        <dbReference type="EMBL" id="MDF8334627.1"/>
    </source>
</evidence>
<keyword evidence="2 3" id="KW-0413">Isomerase</keyword>
<dbReference type="Proteomes" id="UP001222770">
    <property type="component" value="Unassembled WGS sequence"/>
</dbReference>
<dbReference type="EC" id="5.1.1.-" evidence="3"/>
<dbReference type="SUPFAM" id="SSF53681">
    <property type="entry name" value="Aspartate/glutamate racemase"/>
    <property type="match status" value="2"/>
</dbReference>
<dbReference type="Gene3D" id="3.40.50.1860">
    <property type="match status" value="2"/>
</dbReference>
<proteinExistence type="inferred from homology"/>
<dbReference type="EMBL" id="JAROCY010000015">
    <property type="protein sequence ID" value="MDF8334627.1"/>
    <property type="molecule type" value="Genomic_DNA"/>
</dbReference>
<dbReference type="InterPro" id="IPR015942">
    <property type="entry name" value="Asp/Glu/hydantoin_racemase"/>
</dbReference>
<reference evidence="3 4" key="1">
    <citation type="submission" date="2023-03" db="EMBL/GenBank/DDBJ databases">
        <title>Novosphingobium cyanobacteriorum sp. nov., isolated from a eutrophic reservoir during the Microcystis bloom period.</title>
        <authorList>
            <person name="Kang M."/>
            <person name="Le V."/>
            <person name="Ko S.-R."/>
            <person name="Lee S.-A."/>
            <person name="Ahn C.-Y."/>
        </authorList>
    </citation>
    <scope>NUCLEOTIDE SEQUENCE [LARGE SCALE GENOMIC DNA]</scope>
    <source>
        <strain evidence="3 4">HBC54</strain>
    </source>
</reference>
<dbReference type="Pfam" id="PF01177">
    <property type="entry name" value="Asp_Glu_race"/>
    <property type="match status" value="1"/>
</dbReference>